<evidence type="ECO:0000256" key="4">
    <source>
        <dbReference type="ARBA" id="ARBA00022989"/>
    </source>
</evidence>
<gene>
    <name evidence="9" type="ORF">PV367_38605</name>
</gene>
<keyword evidence="2" id="KW-0813">Transport</keyword>
<accession>A0AAJ2PYJ3</accession>
<protein>
    <submittedName>
        <fullName evidence="9">Citrate:proton symporter</fullName>
    </submittedName>
</protein>
<keyword evidence="5 7" id="KW-0472">Membrane</keyword>
<feature type="transmembrane region" description="Helical" evidence="7">
    <location>
        <begin position="289"/>
        <end position="306"/>
    </location>
</feature>
<feature type="region of interest" description="Disordered" evidence="6">
    <location>
        <begin position="240"/>
        <end position="279"/>
    </location>
</feature>
<comment type="caution">
    <text evidence="9">The sequence shown here is derived from an EMBL/GenBank/DDBJ whole genome shotgun (WGS) entry which is preliminary data.</text>
</comment>
<feature type="transmembrane region" description="Helical" evidence="7">
    <location>
        <begin position="6"/>
        <end position="21"/>
    </location>
</feature>
<evidence type="ECO:0000313" key="10">
    <source>
        <dbReference type="Proteomes" id="UP001273589"/>
    </source>
</evidence>
<feature type="transmembrane region" description="Helical" evidence="7">
    <location>
        <begin position="382"/>
        <end position="401"/>
    </location>
</feature>
<dbReference type="GO" id="GO:0016020">
    <property type="term" value="C:membrane"/>
    <property type="evidence" value="ECO:0007669"/>
    <property type="project" value="UniProtKB-SubCell"/>
</dbReference>
<dbReference type="InterPro" id="IPR014738">
    <property type="entry name" value="Citrate_transporter"/>
</dbReference>
<feature type="transmembrane region" description="Helical" evidence="7">
    <location>
        <begin position="466"/>
        <end position="486"/>
    </location>
</feature>
<dbReference type="AlphaFoldDB" id="A0AAJ2PYJ3"/>
<feature type="transmembrane region" description="Helical" evidence="7">
    <location>
        <begin position="343"/>
        <end position="362"/>
    </location>
</feature>
<feature type="transmembrane region" description="Helical" evidence="7">
    <location>
        <begin position="175"/>
        <end position="197"/>
    </location>
</feature>
<comment type="subcellular location">
    <subcellularLocation>
        <location evidence="1">Membrane</location>
        <topology evidence="1">Multi-pass membrane protein</topology>
    </subcellularLocation>
</comment>
<evidence type="ECO:0000256" key="2">
    <source>
        <dbReference type="ARBA" id="ARBA00022448"/>
    </source>
</evidence>
<organism evidence="9 10">
    <name type="scientific">Streptomyces europaeiscabiei</name>
    <dbReference type="NCBI Taxonomy" id="146819"/>
    <lineage>
        <taxon>Bacteria</taxon>
        <taxon>Bacillati</taxon>
        <taxon>Actinomycetota</taxon>
        <taxon>Actinomycetes</taxon>
        <taxon>Kitasatosporales</taxon>
        <taxon>Streptomycetaceae</taxon>
        <taxon>Streptomyces</taxon>
    </lineage>
</organism>
<feature type="transmembrane region" description="Helical" evidence="7">
    <location>
        <begin position="58"/>
        <end position="81"/>
    </location>
</feature>
<reference evidence="9" key="1">
    <citation type="journal article" date="2023" name="Microb. Genom.">
        <title>Mesoterricola silvestris gen. nov., sp. nov., Mesoterricola sediminis sp. nov., Geothrix oryzae sp. nov., Geothrix edaphica sp. nov., Geothrix rubra sp. nov., and Geothrix limicola sp. nov., six novel members of Acidobacteriota isolated from soils.</title>
        <authorList>
            <person name="Weisberg A.J."/>
            <person name="Pearce E."/>
            <person name="Kramer C.G."/>
            <person name="Chang J.H."/>
            <person name="Clarke C.R."/>
        </authorList>
    </citation>
    <scope>NUCLEOTIDE SEQUENCE</scope>
    <source>
        <strain evidence="9">ND06-05F</strain>
    </source>
</reference>
<evidence type="ECO:0000256" key="3">
    <source>
        <dbReference type="ARBA" id="ARBA00022692"/>
    </source>
</evidence>
<dbReference type="InterPro" id="IPR004680">
    <property type="entry name" value="Cit_transptr-like_dom"/>
</dbReference>
<evidence type="ECO:0000256" key="6">
    <source>
        <dbReference type="SAM" id="MobiDB-lite"/>
    </source>
</evidence>
<name>A0AAJ2PYJ3_9ACTN</name>
<evidence type="ECO:0000256" key="5">
    <source>
        <dbReference type="ARBA" id="ARBA00023136"/>
    </source>
</evidence>
<evidence type="ECO:0000259" key="8">
    <source>
        <dbReference type="Pfam" id="PF03600"/>
    </source>
</evidence>
<feature type="transmembrane region" description="Helical" evidence="7">
    <location>
        <begin position="28"/>
        <end position="46"/>
    </location>
</feature>
<proteinExistence type="predicted"/>
<evidence type="ECO:0000256" key="7">
    <source>
        <dbReference type="SAM" id="Phobius"/>
    </source>
</evidence>
<evidence type="ECO:0000313" key="9">
    <source>
        <dbReference type="EMBL" id="MDX3135578.1"/>
    </source>
</evidence>
<keyword evidence="4 7" id="KW-1133">Transmembrane helix</keyword>
<dbReference type="Proteomes" id="UP001273589">
    <property type="component" value="Unassembled WGS sequence"/>
</dbReference>
<feature type="transmembrane region" description="Helical" evidence="7">
    <location>
        <begin position="136"/>
        <end position="155"/>
    </location>
</feature>
<sequence length="487" mass="51349">MHMLTILGFAMIATFLVLIMMKKMSPIAALVLIPALFCVFVGKGAQLGDYVIEGVGNLAPTAAMLMFAIVYFGLMIDVGLFDPIVRGILKFCKADPLRIVVGTALLAAIVSLDGDGSTTFMITVSAMYPLYKRLKMSLVVMTGVAATANGVMNTLPWGGPTARAATALKLDAADIFVPMIPALLVGLLFVFILAYGLGLRERKRLGVLSLDEVLEQEKIVKDEEKSESEETVLVGAGAASAAAGSGDDQGRTAKATGGAGSGTDSEDDDEDDVRLQGLDPNRPTLRPKLYWFNALLTVALLTAMIMEWLPIPVLFIIGAALALTVNFPHIPHQKERLAAHADNVLNVSGMVFAAAVFTGVLQGTGMVDSMAKWIVDGIPAGMGPHMALVTGFLSLPLTYFMSNDGFYFGVLPVLAEAGAAHGVSPLEIARASLVGQPLHMSSPLVPAVYVLVGMAKVEFGDHTKFVVKWAAATSLIILGAGVLFGII</sequence>
<feature type="domain" description="Citrate transporter-like" evidence="8">
    <location>
        <begin position="17"/>
        <end position="435"/>
    </location>
</feature>
<dbReference type="NCBIfam" id="TIGR00784">
    <property type="entry name" value="citMHS"/>
    <property type="match status" value="1"/>
</dbReference>
<dbReference type="Pfam" id="PF03600">
    <property type="entry name" value="CitMHS"/>
    <property type="match status" value="1"/>
</dbReference>
<dbReference type="GO" id="GO:0015137">
    <property type="term" value="F:citrate transmembrane transporter activity"/>
    <property type="evidence" value="ECO:0007669"/>
    <property type="project" value="InterPro"/>
</dbReference>
<feature type="transmembrane region" description="Helical" evidence="7">
    <location>
        <begin position="312"/>
        <end position="331"/>
    </location>
</feature>
<keyword evidence="3 7" id="KW-0812">Transmembrane</keyword>
<evidence type="ECO:0000256" key="1">
    <source>
        <dbReference type="ARBA" id="ARBA00004141"/>
    </source>
</evidence>
<dbReference type="EMBL" id="JARAWN010000424">
    <property type="protein sequence ID" value="MDX3135578.1"/>
    <property type="molecule type" value="Genomic_DNA"/>
</dbReference>